<dbReference type="OrthoDB" id="3019739at2759"/>
<sequence length="1045" mass="116761">MDAKRTYDAVHSSPQRGNRGGYAAPKLEDGDASGAGPSTSRRGSKREYQDASEINYTPEKALKAGSKMVDEVDESLKTLTLINPTREESWKNAIAKLQKDKADKPTTLIAVCGATGAGKSSILNAVLDDNIVPTSAMRACTAVVTKISHHKFREEPHPKSKEILAEVHFLSRKEWGQEVKALAGDWASHVDDGNMTEEAKIAWDKFQAVYPELEPEDLDGMTEQELIDYDDNVTAMLGRTEVVIAKDSTEFGKKIARYIDSVSKYDIVVDGEEENAKLAYWPLIREVHVFCRSKALSTGAVLVDLPGVADANAARANIAKKYLKEAKHIWILAPITRAVDDQTAQKLLGDAFQRQLLMGKLDSSDGNYDSNCITFIASKTDDVAATEIVRGLGLSRNPEYKAIQNRTKEIKRRVNAMEQRKDNLAQAMQEAKSKRDELKRSKEGCIQRLTALETRTVATWATLPSASSSKAAGTKRKAKLPCEGKPGPSKVRRRRKNDDSSDSDSDSDSDDSRDELDAFSGDDIDAEYEEVTPEIEEVYDPEVLRQRVQELDQQIETLGGEISGIATEGRFVIEEKAVVDQEMTDAQRAKDAFCALKRNEASKGRLKEDFRTGLRKLEEVEAERRDGAAFDPTQSIRDYDALDLRVFTCSSRDYVRLKGQAEGDGAASCFSSIEETEIPALQRYCHTLTLPSRRTFTKHFLDRVSNLVGAVETYVKPVQVAGEAAAVHRLQLAYRWDTNKVHVHGYTGVTERLRNEFAGLASRCTDDLNRTFRIGLEEKCREGAQVASESAIEIVEKFATIHHATYRATMKRYGSWKRDVNVELVDPFTQTIARSFSSMFEKDIFGPLEIAIRNCIAQLMTEFIESAAEELKPGAHSQQKECRREIRTTLDHTMIAVKETMSTQRKEISRSVAPHIKQCLMESYENARREKGKGSVARIKSHFRAYVEQQKGTMFSEAADTILIGLENAAKAVGNTLKETLFDLAEKVEVNLAVVWEDVRSGQEEIAARAEAQRVMCRIKNQIDLWLEAARCEEERTSEEGEDVD</sequence>
<feature type="region of interest" description="Disordered" evidence="2">
    <location>
        <begin position="465"/>
        <end position="525"/>
    </location>
</feature>
<feature type="coiled-coil region" evidence="1">
    <location>
        <begin position="400"/>
        <end position="448"/>
    </location>
</feature>
<evidence type="ECO:0000259" key="3">
    <source>
        <dbReference type="Pfam" id="PF00350"/>
    </source>
</evidence>
<dbReference type="AlphaFoldDB" id="A0A4Y7SVQ9"/>
<feature type="region of interest" description="Disordered" evidence="2">
    <location>
        <begin position="1"/>
        <end position="59"/>
    </location>
</feature>
<evidence type="ECO:0000313" key="5">
    <source>
        <dbReference type="EMBL" id="TEB25955.1"/>
    </source>
</evidence>
<keyword evidence="1" id="KW-0175">Coiled coil</keyword>
<comment type="caution">
    <text evidence="5">The sequence shown here is derived from an EMBL/GenBank/DDBJ whole genome shotgun (WGS) entry which is preliminary data.</text>
</comment>
<organism evidence="5 6">
    <name type="scientific">Coprinellus micaceus</name>
    <name type="common">Glistening ink-cap mushroom</name>
    <name type="synonym">Coprinus micaceus</name>
    <dbReference type="NCBI Taxonomy" id="71717"/>
    <lineage>
        <taxon>Eukaryota</taxon>
        <taxon>Fungi</taxon>
        <taxon>Dikarya</taxon>
        <taxon>Basidiomycota</taxon>
        <taxon>Agaricomycotina</taxon>
        <taxon>Agaricomycetes</taxon>
        <taxon>Agaricomycetidae</taxon>
        <taxon>Agaricales</taxon>
        <taxon>Agaricineae</taxon>
        <taxon>Psathyrellaceae</taxon>
        <taxon>Coprinellus</taxon>
    </lineage>
</organism>
<dbReference type="Gene3D" id="3.40.50.300">
    <property type="entry name" value="P-loop containing nucleotide triphosphate hydrolases"/>
    <property type="match status" value="1"/>
</dbReference>
<dbReference type="PANTHER" id="PTHR36681:SF3">
    <property type="entry name" value="NUCLEAR GTPASE, GERMINAL CENTER-ASSOCIATED, TANDEM DUPLICATE 3"/>
    <property type="match status" value="1"/>
</dbReference>
<dbReference type="InterPro" id="IPR045063">
    <property type="entry name" value="Dynamin_N"/>
</dbReference>
<dbReference type="InterPro" id="IPR056024">
    <property type="entry name" value="DUF7605"/>
</dbReference>
<dbReference type="Proteomes" id="UP000298030">
    <property type="component" value="Unassembled WGS sequence"/>
</dbReference>
<dbReference type="EMBL" id="QPFP01000052">
    <property type="protein sequence ID" value="TEB25955.1"/>
    <property type="molecule type" value="Genomic_DNA"/>
</dbReference>
<dbReference type="Pfam" id="PF00350">
    <property type="entry name" value="Dynamin_N"/>
    <property type="match status" value="1"/>
</dbReference>
<keyword evidence="6" id="KW-1185">Reference proteome</keyword>
<evidence type="ECO:0008006" key="7">
    <source>
        <dbReference type="Google" id="ProtNLM"/>
    </source>
</evidence>
<proteinExistence type="predicted"/>
<dbReference type="Pfam" id="PF24564">
    <property type="entry name" value="DUF7605"/>
    <property type="match status" value="1"/>
</dbReference>
<evidence type="ECO:0000259" key="4">
    <source>
        <dbReference type="Pfam" id="PF24564"/>
    </source>
</evidence>
<evidence type="ECO:0000256" key="1">
    <source>
        <dbReference type="SAM" id="Coils"/>
    </source>
</evidence>
<dbReference type="STRING" id="71717.A0A4Y7SVQ9"/>
<protein>
    <recommendedName>
        <fullName evidence="7">G domain-containing protein</fullName>
    </recommendedName>
</protein>
<accession>A0A4Y7SVQ9</accession>
<reference evidence="5 6" key="1">
    <citation type="journal article" date="2019" name="Nat. Ecol. Evol.">
        <title>Megaphylogeny resolves global patterns of mushroom evolution.</title>
        <authorList>
            <person name="Varga T."/>
            <person name="Krizsan K."/>
            <person name="Foldi C."/>
            <person name="Dima B."/>
            <person name="Sanchez-Garcia M."/>
            <person name="Sanchez-Ramirez S."/>
            <person name="Szollosi G.J."/>
            <person name="Szarkandi J.G."/>
            <person name="Papp V."/>
            <person name="Albert L."/>
            <person name="Andreopoulos W."/>
            <person name="Angelini C."/>
            <person name="Antonin V."/>
            <person name="Barry K.W."/>
            <person name="Bougher N.L."/>
            <person name="Buchanan P."/>
            <person name="Buyck B."/>
            <person name="Bense V."/>
            <person name="Catcheside P."/>
            <person name="Chovatia M."/>
            <person name="Cooper J."/>
            <person name="Damon W."/>
            <person name="Desjardin D."/>
            <person name="Finy P."/>
            <person name="Geml J."/>
            <person name="Haridas S."/>
            <person name="Hughes K."/>
            <person name="Justo A."/>
            <person name="Karasinski D."/>
            <person name="Kautmanova I."/>
            <person name="Kiss B."/>
            <person name="Kocsube S."/>
            <person name="Kotiranta H."/>
            <person name="LaButti K.M."/>
            <person name="Lechner B.E."/>
            <person name="Liimatainen K."/>
            <person name="Lipzen A."/>
            <person name="Lukacs Z."/>
            <person name="Mihaltcheva S."/>
            <person name="Morgado L.N."/>
            <person name="Niskanen T."/>
            <person name="Noordeloos M.E."/>
            <person name="Ohm R.A."/>
            <person name="Ortiz-Santana B."/>
            <person name="Ovrebo C."/>
            <person name="Racz N."/>
            <person name="Riley R."/>
            <person name="Savchenko A."/>
            <person name="Shiryaev A."/>
            <person name="Soop K."/>
            <person name="Spirin V."/>
            <person name="Szebenyi C."/>
            <person name="Tomsovsky M."/>
            <person name="Tulloss R.E."/>
            <person name="Uehling J."/>
            <person name="Grigoriev I.V."/>
            <person name="Vagvolgyi C."/>
            <person name="Papp T."/>
            <person name="Martin F.M."/>
            <person name="Miettinen O."/>
            <person name="Hibbett D.S."/>
            <person name="Nagy L.G."/>
        </authorList>
    </citation>
    <scope>NUCLEOTIDE SEQUENCE [LARGE SCALE GENOMIC DNA]</scope>
    <source>
        <strain evidence="5 6">FP101781</strain>
    </source>
</reference>
<feature type="domain" description="DUF7605" evidence="4">
    <location>
        <begin position="787"/>
        <end position="950"/>
    </location>
</feature>
<gene>
    <name evidence="5" type="ORF">FA13DRAFT_1817182</name>
</gene>
<dbReference type="SUPFAM" id="SSF52540">
    <property type="entry name" value="P-loop containing nucleoside triphosphate hydrolases"/>
    <property type="match status" value="1"/>
</dbReference>
<evidence type="ECO:0000313" key="6">
    <source>
        <dbReference type="Proteomes" id="UP000298030"/>
    </source>
</evidence>
<dbReference type="PANTHER" id="PTHR36681">
    <property type="entry name" value="NUCLEAR GTPASE, GERMINAL CENTER-ASSOCIATED, TANDEM DUPLICATE 3"/>
    <property type="match status" value="1"/>
</dbReference>
<name>A0A4Y7SVQ9_COPMI</name>
<feature type="compositionally biased region" description="Acidic residues" evidence="2">
    <location>
        <begin position="500"/>
        <end position="514"/>
    </location>
</feature>
<feature type="domain" description="Dynamin N-terminal" evidence="3">
    <location>
        <begin position="109"/>
        <end position="347"/>
    </location>
</feature>
<evidence type="ECO:0000256" key="2">
    <source>
        <dbReference type="SAM" id="MobiDB-lite"/>
    </source>
</evidence>
<dbReference type="InterPro" id="IPR027417">
    <property type="entry name" value="P-loop_NTPase"/>
</dbReference>